<keyword evidence="3" id="KW-0238">DNA-binding</keyword>
<dbReference type="STRING" id="1423753.FD28_GL001365"/>
<dbReference type="GO" id="GO:0032993">
    <property type="term" value="C:protein-DNA complex"/>
    <property type="evidence" value="ECO:0007669"/>
    <property type="project" value="TreeGrafter"/>
</dbReference>
<keyword evidence="4" id="KW-0804">Transcription</keyword>
<dbReference type="AlphaFoldDB" id="A0A0R1UJR2"/>
<evidence type="ECO:0000259" key="5">
    <source>
        <dbReference type="PROSITE" id="PS50931"/>
    </source>
</evidence>
<evidence type="ECO:0000256" key="2">
    <source>
        <dbReference type="ARBA" id="ARBA00023015"/>
    </source>
</evidence>
<dbReference type="PROSITE" id="PS50931">
    <property type="entry name" value="HTH_LYSR"/>
    <property type="match status" value="1"/>
</dbReference>
<dbReference type="OrthoDB" id="79118at2"/>
<keyword evidence="7" id="KW-1185">Reference proteome</keyword>
<proteinExistence type="inferred from homology"/>
<dbReference type="EMBL" id="AZFS01000064">
    <property type="protein sequence ID" value="KRL93479.1"/>
    <property type="molecule type" value="Genomic_DNA"/>
</dbReference>
<gene>
    <name evidence="6" type="ORF">FD28_GL001365</name>
</gene>
<dbReference type="GO" id="GO:0003677">
    <property type="term" value="F:DNA binding"/>
    <property type="evidence" value="ECO:0007669"/>
    <property type="project" value="UniProtKB-KW"/>
</dbReference>
<dbReference type="PANTHER" id="PTHR30346:SF0">
    <property type="entry name" value="HCA OPERON TRANSCRIPTIONAL ACTIVATOR HCAR"/>
    <property type="match status" value="1"/>
</dbReference>
<dbReference type="InterPro" id="IPR000847">
    <property type="entry name" value="LysR_HTH_N"/>
</dbReference>
<dbReference type="InterPro" id="IPR036390">
    <property type="entry name" value="WH_DNA-bd_sf"/>
</dbReference>
<evidence type="ECO:0000313" key="6">
    <source>
        <dbReference type="EMBL" id="KRL93479.1"/>
    </source>
</evidence>
<evidence type="ECO:0000313" key="7">
    <source>
        <dbReference type="Proteomes" id="UP000051580"/>
    </source>
</evidence>
<dbReference type="InterPro" id="IPR036388">
    <property type="entry name" value="WH-like_DNA-bd_sf"/>
</dbReference>
<dbReference type="PRINTS" id="PR00039">
    <property type="entry name" value="HTHLYSR"/>
</dbReference>
<evidence type="ECO:0000256" key="1">
    <source>
        <dbReference type="ARBA" id="ARBA00009437"/>
    </source>
</evidence>
<accession>A0A0R1UJR2</accession>
<dbReference type="RefSeq" id="WP_057735181.1">
    <property type="nucleotide sequence ID" value="NZ_AZFS01000064.1"/>
</dbReference>
<reference evidence="6 7" key="1">
    <citation type="journal article" date="2015" name="Genome Announc.">
        <title>Expanding the biotechnology potential of lactobacilli through comparative genomics of 213 strains and associated genera.</title>
        <authorList>
            <person name="Sun Z."/>
            <person name="Harris H.M."/>
            <person name="McCann A."/>
            <person name="Guo C."/>
            <person name="Argimon S."/>
            <person name="Zhang W."/>
            <person name="Yang X."/>
            <person name="Jeffery I.B."/>
            <person name="Cooney J.C."/>
            <person name="Kagawa T.F."/>
            <person name="Liu W."/>
            <person name="Song Y."/>
            <person name="Salvetti E."/>
            <person name="Wrobel A."/>
            <person name="Rasinkangas P."/>
            <person name="Parkhill J."/>
            <person name="Rea M.C."/>
            <person name="O'Sullivan O."/>
            <person name="Ritari J."/>
            <person name="Douillard F.P."/>
            <person name="Paul Ross R."/>
            <person name="Yang R."/>
            <person name="Briner A.E."/>
            <person name="Felis G.E."/>
            <person name="de Vos W.M."/>
            <person name="Barrangou R."/>
            <person name="Klaenhammer T.R."/>
            <person name="Caufield P.W."/>
            <person name="Cui Y."/>
            <person name="Zhang H."/>
            <person name="O'Toole P.W."/>
        </authorList>
    </citation>
    <scope>NUCLEOTIDE SEQUENCE [LARGE SCALE GENOMIC DNA]</scope>
    <source>
        <strain evidence="6 7">DSM 16381</strain>
    </source>
</reference>
<evidence type="ECO:0000256" key="3">
    <source>
        <dbReference type="ARBA" id="ARBA00023125"/>
    </source>
</evidence>
<sequence>MIENYLLEELVTFAQTGTLAKTAAALNVTQPTITRGMQKLEADWDVQLFVRQPNHLSLTPTGQLAVKEAAALLTATQQAVERVRNFERSQYICTLATSIPGPLIVLRNIHSQLPTNTRLPPQSVPESQLITGLKANDYSLVFSNHPLSTETIDSQYIGTERLAVNLNQFMFQANQTTITFAELKGLSFVVLNDIGPWRKIIQANIPNANFFYQEQRTALTEITKYADFPYFSTNISGFDETLPQQDTANDSRVCLPISDSAGQMPIYALYRHTERNRVQPIISQLIAVWPK</sequence>
<comment type="similarity">
    <text evidence="1">Belongs to the LysR transcriptional regulatory family.</text>
</comment>
<dbReference type="SUPFAM" id="SSF46785">
    <property type="entry name" value="Winged helix' DNA-binding domain"/>
    <property type="match status" value="1"/>
</dbReference>
<dbReference type="GO" id="GO:0003700">
    <property type="term" value="F:DNA-binding transcription factor activity"/>
    <property type="evidence" value="ECO:0007669"/>
    <property type="project" value="InterPro"/>
</dbReference>
<dbReference type="Proteomes" id="UP000051580">
    <property type="component" value="Unassembled WGS sequence"/>
</dbReference>
<dbReference type="Gene3D" id="1.10.10.10">
    <property type="entry name" value="Winged helix-like DNA-binding domain superfamily/Winged helix DNA-binding domain"/>
    <property type="match status" value="1"/>
</dbReference>
<comment type="caution">
    <text evidence="6">The sequence shown here is derived from an EMBL/GenBank/DDBJ whole genome shotgun (WGS) entry which is preliminary data.</text>
</comment>
<dbReference type="Pfam" id="PF00126">
    <property type="entry name" value="HTH_1"/>
    <property type="match status" value="1"/>
</dbReference>
<feature type="domain" description="HTH lysR-type" evidence="5">
    <location>
        <begin position="1"/>
        <end position="59"/>
    </location>
</feature>
<dbReference type="PANTHER" id="PTHR30346">
    <property type="entry name" value="TRANSCRIPTIONAL DUAL REGULATOR HCAR-RELATED"/>
    <property type="match status" value="1"/>
</dbReference>
<protein>
    <submittedName>
        <fullName evidence="6">Transcription regulator</fullName>
    </submittedName>
</protein>
<dbReference type="PATRIC" id="fig|1423753.3.peg.1420"/>
<name>A0A0R1UJR2_9LACO</name>
<keyword evidence="2" id="KW-0805">Transcription regulation</keyword>
<organism evidence="6 7">
    <name type="scientific">Levilactobacillus hammesii DSM 16381</name>
    <dbReference type="NCBI Taxonomy" id="1423753"/>
    <lineage>
        <taxon>Bacteria</taxon>
        <taxon>Bacillati</taxon>
        <taxon>Bacillota</taxon>
        <taxon>Bacilli</taxon>
        <taxon>Lactobacillales</taxon>
        <taxon>Lactobacillaceae</taxon>
        <taxon>Levilactobacillus</taxon>
    </lineage>
</organism>
<evidence type="ECO:0000256" key="4">
    <source>
        <dbReference type="ARBA" id="ARBA00023163"/>
    </source>
</evidence>